<proteinExistence type="predicted"/>
<feature type="transmembrane region" description="Helical" evidence="2">
    <location>
        <begin position="44"/>
        <end position="61"/>
    </location>
</feature>
<keyword evidence="2" id="KW-0472">Membrane</keyword>
<evidence type="ECO:0000259" key="3">
    <source>
        <dbReference type="SMART" id="SM00894"/>
    </source>
</evidence>
<evidence type="ECO:0000256" key="1">
    <source>
        <dbReference type="SAM" id="MobiDB-lite"/>
    </source>
</evidence>
<dbReference type="InterPro" id="IPR008613">
    <property type="entry name" value="Excalibur_Ca-bd_domain"/>
</dbReference>
<dbReference type="SMART" id="SM00894">
    <property type="entry name" value="Excalibur"/>
    <property type="match status" value="1"/>
</dbReference>
<comment type="caution">
    <text evidence="4">The sequence shown here is derived from an EMBL/GenBank/DDBJ whole genome shotgun (WGS) entry which is preliminary data.</text>
</comment>
<feature type="compositionally biased region" description="Low complexity" evidence="1">
    <location>
        <begin position="184"/>
        <end position="195"/>
    </location>
</feature>
<protein>
    <recommendedName>
        <fullName evidence="3">Excalibur calcium-binding domain-containing protein</fullName>
    </recommendedName>
</protein>
<feature type="domain" description="Excalibur calcium-binding" evidence="3">
    <location>
        <begin position="210"/>
        <end position="246"/>
    </location>
</feature>
<keyword evidence="2" id="KW-1133">Transmembrane helix</keyword>
<gene>
    <name evidence="4" type="ORF">CWC39_00620</name>
</gene>
<dbReference type="AlphaFoldDB" id="A0A364VDZ9"/>
<feature type="compositionally biased region" description="Pro residues" evidence="1">
    <location>
        <begin position="168"/>
        <end position="183"/>
    </location>
</feature>
<feature type="transmembrane region" description="Helical" evidence="2">
    <location>
        <begin position="21"/>
        <end position="38"/>
    </location>
</feature>
<organism evidence="4 5">
    <name type="scientific">Corynebacterium heidelbergense</name>
    <dbReference type="NCBI Taxonomy" id="2055947"/>
    <lineage>
        <taxon>Bacteria</taxon>
        <taxon>Bacillati</taxon>
        <taxon>Actinomycetota</taxon>
        <taxon>Actinomycetes</taxon>
        <taxon>Mycobacteriales</taxon>
        <taxon>Corynebacteriaceae</taxon>
        <taxon>Corynebacterium</taxon>
    </lineage>
</organism>
<dbReference type="Pfam" id="PF05901">
    <property type="entry name" value="Excalibur"/>
    <property type="match status" value="1"/>
</dbReference>
<sequence>MDRRKSCMIAQTSPSKAASSNRFFCWLLVVLGVSMFLFTPSLSSFLIGLGFALPSGWWLWCDRKDTKANKGFIERLAEHQRLQEILRDTDPDVAEWVGPKPELQRTPRRWVIVGPAAAICLVLGASASSSSDSAGKTTTYTPPTSTVTQTVAPPTATETAQLFAPPTTEQPPQPAYTPPPAAPQPDVQPEQAPPAQVAPPAEPPASTGTYYASCREARAAGAGPFYRGQPGYRDALDRDGDGIACDKVA</sequence>
<name>A0A364VDZ9_9CORY</name>
<feature type="region of interest" description="Disordered" evidence="1">
    <location>
        <begin position="128"/>
        <end position="249"/>
    </location>
</feature>
<dbReference type="Proteomes" id="UP000251047">
    <property type="component" value="Unassembled WGS sequence"/>
</dbReference>
<evidence type="ECO:0000256" key="2">
    <source>
        <dbReference type="SAM" id="Phobius"/>
    </source>
</evidence>
<reference evidence="4 5" key="1">
    <citation type="journal article" date="2018" name="Syst. Appl. Microbiol.">
        <title>Corynebacterium heidelbergense sp. nov., isolated from the preen glands of Egyptian geese (Alopochen aegyptiacus).</title>
        <authorList>
            <person name="Braun M.S."/>
            <person name="Wang E."/>
            <person name="Zimmermann S."/>
            <person name="Wink M."/>
        </authorList>
    </citation>
    <scope>NUCLEOTIDE SEQUENCE [LARGE SCALE GENOMIC DNA]</scope>
    <source>
        <strain evidence="4 5">DSM 104638</strain>
    </source>
</reference>
<dbReference type="OrthoDB" id="4337778at2"/>
<accession>A0A364VDZ9</accession>
<evidence type="ECO:0000313" key="4">
    <source>
        <dbReference type="EMBL" id="RAV34875.1"/>
    </source>
</evidence>
<keyword evidence="2" id="KW-0812">Transmembrane</keyword>
<feature type="compositionally biased region" description="Low complexity" evidence="1">
    <location>
        <begin position="128"/>
        <end position="167"/>
    </location>
</feature>
<dbReference type="EMBL" id="PHQP01000003">
    <property type="protein sequence ID" value="RAV34875.1"/>
    <property type="molecule type" value="Genomic_DNA"/>
</dbReference>
<evidence type="ECO:0000313" key="5">
    <source>
        <dbReference type="Proteomes" id="UP000251047"/>
    </source>
</evidence>